<gene>
    <name evidence="2" type="ORF">BWK72_20695</name>
</gene>
<evidence type="ECO:0000313" key="3">
    <source>
        <dbReference type="Proteomes" id="UP000192505"/>
    </source>
</evidence>
<reference evidence="2 3" key="1">
    <citation type="submission" date="2017-01" db="EMBL/GenBank/DDBJ databases">
        <title>Novel large sulfur bacteria in the metagenomes of groundwater-fed chemosynthetic microbial mats in the Lake Huron basin.</title>
        <authorList>
            <person name="Sharrar A.M."/>
            <person name="Flood B.E."/>
            <person name="Bailey J.V."/>
            <person name="Jones D.S."/>
            <person name="Biddanda B."/>
            <person name="Ruberg S.A."/>
            <person name="Marcus D.N."/>
            <person name="Dick G.J."/>
        </authorList>
    </citation>
    <scope>NUCLEOTIDE SEQUENCE [LARGE SCALE GENOMIC DNA]</scope>
    <source>
        <strain evidence="2">A7</strain>
    </source>
</reference>
<accession>A0A1W9KPJ5</accession>
<dbReference type="Proteomes" id="UP000192505">
    <property type="component" value="Unassembled WGS sequence"/>
</dbReference>
<protein>
    <submittedName>
        <fullName evidence="2">Uncharacterized protein</fullName>
    </submittedName>
</protein>
<evidence type="ECO:0000313" key="2">
    <source>
        <dbReference type="EMBL" id="OQW85754.1"/>
    </source>
</evidence>
<dbReference type="AlphaFoldDB" id="A0A1W9KPJ5"/>
<comment type="caution">
    <text evidence="2">The sequence shown here is derived from an EMBL/GenBank/DDBJ whole genome shotgun (WGS) entry which is preliminary data.</text>
</comment>
<feature type="region of interest" description="Disordered" evidence="1">
    <location>
        <begin position="1"/>
        <end position="20"/>
    </location>
</feature>
<proteinExistence type="predicted"/>
<name>A0A1W9KPJ5_9BURK</name>
<dbReference type="EMBL" id="MTEI01000038">
    <property type="protein sequence ID" value="OQW85754.1"/>
    <property type="molecule type" value="Genomic_DNA"/>
</dbReference>
<evidence type="ECO:0000256" key="1">
    <source>
        <dbReference type="SAM" id="MobiDB-lite"/>
    </source>
</evidence>
<feature type="compositionally biased region" description="Basic and acidic residues" evidence="1">
    <location>
        <begin position="1"/>
        <end position="14"/>
    </location>
</feature>
<sequence>MNHENTESSDEKGGPHFAPAPFTNAEFFEVNDSLNAYLHHMMEVGQTDIEIRYNSLANTFSALAKVGYIINHGEKPIWVDEMKAKVEAAIKKPKRITENGSKRLKP</sequence>
<organism evidence="2 3">
    <name type="scientific">Rhodoferax ferrireducens</name>
    <dbReference type="NCBI Taxonomy" id="192843"/>
    <lineage>
        <taxon>Bacteria</taxon>
        <taxon>Pseudomonadati</taxon>
        <taxon>Pseudomonadota</taxon>
        <taxon>Betaproteobacteria</taxon>
        <taxon>Burkholderiales</taxon>
        <taxon>Comamonadaceae</taxon>
        <taxon>Rhodoferax</taxon>
    </lineage>
</organism>